<feature type="region of interest" description="Disordered" evidence="1">
    <location>
        <begin position="476"/>
        <end position="503"/>
    </location>
</feature>
<comment type="caution">
    <text evidence="3">The sequence shown here is derived from an EMBL/GenBank/DDBJ whole genome shotgun (WGS) entry which is preliminary data.</text>
</comment>
<protein>
    <submittedName>
        <fullName evidence="3">Uncharacterized protein</fullName>
    </submittedName>
</protein>
<feature type="region of interest" description="Disordered" evidence="1">
    <location>
        <begin position="195"/>
        <end position="221"/>
    </location>
</feature>
<sequence length="531" mass="55364">MHSVNISAIFLATTAVAAAGRTFFSVPVGLDKGAVSEAFSSRGIQGFDPSARPNADGLYTANNNNNNNNNNEHRASEEHVDKPDRMEPQQYRIETMAEQPMLPYHPQQHEELEQQQPIMFHPIAALETFADAPSFLPQSAPRPASIIAPPNIAAMSGPPPGRPVAVPLAPAREPRPGLLVAPPVIVNPNVQMPPAIRPNPPTMPPQPPQPQLPPPPQMMPAQPAVTAAAIPPPQMPAPVVSAAPAAETTVIQNNAILTSTVLVMATAPRPPPQPMAASSVQPMFVGKSDAMQGIREEDEFEDEGGDMAAKPTALSIAPQQQQPQPQPQPQQQQPPPVAQSQLAMSSVSIAATPSEQSARSVSLESASKPTGPVKLKPLMFAKANMSVFKPEDIDKFTFPSAELSVNMAGLGRDSSANLPHVASATGFAGSMPNNEHAKPTASINNKAGASAAKATGGAAPDIAGAAPDIVGVASISKPRQQQNSQESELPASSAAAPRGDSESSAVSALQQEFLGAAMLMAVVIHIAVAMF</sequence>
<feature type="region of interest" description="Disordered" evidence="1">
    <location>
        <begin position="43"/>
        <end position="84"/>
    </location>
</feature>
<feature type="compositionally biased region" description="Basic and acidic residues" evidence="1">
    <location>
        <begin position="71"/>
        <end position="84"/>
    </location>
</feature>
<dbReference type="Proteomes" id="UP001140011">
    <property type="component" value="Unassembled WGS sequence"/>
</dbReference>
<organism evidence="3 4">
    <name type="scientific">Coemansia pectinata</name>
    <dbReference type="NCBI Taxonomy" id="1052879"/>
    <lineage>
        <taxon>Eukaryota</taxon>
        <taxon>Fungi</taxon>
        <taxon>Fungi incertae sedis</taxon>
        <taxon>Zoopagomycota</taxon>
        <taxon>Kickxellomycotina</taxon>
        <taxon>Kickxellomycetes</taxon>
        <taxon>Kickxellales</taxon>
        <taxon>Kickxellaceae</taxon>
        <taxon>Coemansia</taxon>
    </lineage>
</organism>
<name>A0A9W8H4J7_9FUNG</name>
<evidence type="ECO:0000256" key="1">
    <source>
        <dbReference type="SAM" id="MobiDB-lite"/>
    </source>
</evidence>
<feature type="compositionally biased region" description="Polar residues" evidence="1">
    <location>
        <begin position="338"/>
        <end position="368"/>
    </location>
</feature>
<feature type="signal peptide" evidence="2">
    <location>
        <begin position="1"/>
        <end position="19"/>
    </location>
</feature>
<feature type="chain" id="PRO_5040848143" evidence="2">
    <location>
        <begin position="20"/>
        <end position="531"/>
    </location>
</feature>
<dbReference type="OrthoDB" id="5591416at2759"/>
<feature type="compositionally biased region" description="Pro residues" evidence="1">
    <location>
        <begin position="324"/>
        <end position="337"/>
    </location>
</feature>
<feature type="compositionally biased region" description="Polar residues" evidence="1">
    <location>
        <begin position="477"/>
        <end position="487"/>
    </location>
</feature>
<reference evidence="3" key="1">
    <citation type="submission" date="2022-07" db="EMBL/GenBank/DDBJ databases">
        <title>Phylogenomic reconstructions and comparative analyses of Kickxellomycotina fungi.</title>
        <authorList>
            <person name="Reynolds N.K."/>
            <person name="Stajich J.E."/>
            <person name="Barry K."/>
            <person name="Grigoriev I.V."/>
            <person name="Crous P."/>
            <person name="Smith M.E."/>
        </authorList>
    </citation>
    <scope>NUCLEOTIDE SEQUENCE</scope>
    <source>
        <strain evidence="3">BCRC 34297</strain>
    </source>
</reference>
<keyword evidence="4" id="KW-1185">Reference proteome</keyword>
<dbReference type="EMBL" id="JANBUH010000004">
    <property type="protein sequence ID" value="KAJ2757278.1"/>
    <property type="molecule type" value="Genomic_DNA"/>
</dbReference>
<keyword evidence="2" id="KW-0732">Signal</keyword>
<evidence type="ECO:0000313" key="3">
    <source>
        <dbReference type="EMBL" id="KAJ2757278.1"/>
    </source>
</evidence>
<evidence type="ECO:0000256" key="2">
    <source>
        <dbReference type="SAM" id="SignalP"/>
    </source>
</evidence>
<feature type="compositionally biased region" description="Pro residues" evidence="1">
    <location>
        <begin position="195"/>
        <end position="218"/>
    </location>
</feature>
<proteinExistence type="predicted"/>
<feature type="region of interest" description="Disordered" evidence="1">
    <location>
        <begin position="316"/>
        <end position="373"/>
    </location>
</feature>
<accession>A0A9W8H4J7</accession>
<dbReference type="AlphaFoldDB" id="A0A9W8H4J7"/>
<evidence type="ECO:0000313" key="4">
    <source>
        <dbReference type="Proteomes" id="UP001140011"/>
    </source>
</evidence>
<gene>
    <name evidence="3" type="ORF">GGI19_000212</name>
</gene>